<dbReference type="KEGG" id="eus:EUTSA_v10000390mg"/>
<reference evidence="1 2" key="1">
    <citation type="journal article" date="2013" name="Front. Plant Sci.">
        <title>The Reference Genome of the Halophytic Plant Eutrema salsugineum.</title>
        <authorList>
            <person name="Yang R."/>
            <person name="Jarvis D.E."/>
            <person name="Chen H."/>
            <person name="Beilstein M.A."/>
            <person name="Grimwood J."/>
            <person name="Jenkins J."/>
            <person name="Shu S."/>
            <person name="Prochnik S."/>
            <person name="Xin M."/>
            <person name="Ma C."/>
            <person name="Schmutz J."/>
            <person name="Wing R.A."/>
            <person name="Mitchell-Olds T."/>
            <person name="Schumaker K.S."/>
            <person name="Wang X."/>
        </authorList>
    </citation>
    <scope>NUCLEOTIDE SEQUENCE [LARGE SCALE GENOMIC DNA]</scope>
</reference>
<dbReference type="Gramene" id="ESQ46696">
    <property type="protein sequence ID" value="ESQ46696"/>
    <property type="gene ID" value="EUTSA_v10000390mg"/>
</dbReference>
<evidence type="ECO:0000313" key="1">
    <source>
        <dbReference type="EMBL" id="ESQ46696.1"/>
    </source>
</evidence>
<protein>
    <submittedName>
        <fullName evidence="1">Uncharacterized protein</fullName>
    </submittedName>
</protein>
<keyword evidence="2" id="KW-1185">Reference proteome</keyword>
<name>V4NK22_EUTSA</name>
<dbReference type="Proteomes" id="UP000030689">
    <property type="component" value="Unassembled WGS sequence"/>
</dbReference>
<gene>
    <name evidence="1" type="ORF">EUTSA_v10000390mg</name>
</gene>
<sequence>MVHQTESDAMFLTRVSHIQRLTWETIRDDVGSNQALFALHFRALQNSSSGADGDNGDEDDDSGEKLAELYERLEIWKPCSTGEGKGRGQVCCGERSIQE</sequence>
<organism evidence="1 2">
    <name type="scientific">Eutrema salsugineum</name>
    <name type="common">Saltwater cress</name>
    <name type="synonym">Sisymbrium salsugineum</name>
    <dbReference type="NCBI Taxonomy" id="72664"/>
    <lineage>
        <taxon>Eukaryota</taxon>
        <taxon>Viridiplantae</taxon>
        <taxon>Streptophyta</taxon>
        <taxon>Embryophyta</taxon>
        <taxon>Tracheophyta</taxon>
        <taxon>Spermatophyta</taxon>
        <taxon>Magnoliopsida</taxon>
        <taxon>eudicotyledons</taxon>
        <taxon>Gunneridae</taxon>
        <taxon>Pentapetalae</taxon>
        <taxon>rosids</taxon>
        <taxon>malvids</taxon>
        <taxon>Brassicales</taxon>
        <taxon>Brassicaceae</taxon>
        <taxon>Eutremeae</taxon>
        <taxon>Eutrema</taxon>
    </lineage>
</organism>
<evidence type="ECO:0000313" key="2">
    <source>
        <dbReference type="Proteomes" id="UP000030689"/>
    </source>
</evidence>
<proteinExistence type="predicted"/>
<accession>V4NK22</accession>
<dbReference type="AlphaFoldDB" id="V4NK22"/>
<dbReference type="EMBL" id="KI517426">
    <property type="protein sequence ID" value="ESQ46696.1"/>
    <property type="molecule type" value="Genomic_DNA"/>
</dbReference>